<organism evidence="1 2">
    <name type="scientific">Caenorhabditis auriculariae</name>
    <dbReference type="NCBI Taxonomy" id="2777116"/>
    <lineage>
        <taxon>Eukaryota</taxon>
        <taxon>Metazoa</taxon>
        <taxon>Ecdysozoa</taxon>
        <taxon>Nematoda</taxon>
        <taxon>Chromadorea</taxon>
        <taxon>Rhabditida</taxon>
        <taxon>Rhabditina</taxon>
        <taxon>Rhabditomorpha</taxon>
        <taxon>Rhabditoidea</taxon>
        <taxon>Rhabditidae</taxon>
        <taxon>Peloderinae</taxon>
        <taxon>Caenorhabditis</taxon>
    </lineage>
</organism>
<protein>
    <submittedName>
        <fullName evidence="1">Uncharacterized protein</fullName>
    </submittedName>
</protein>
<reference evidence="1" key="1">
    <citation type="submission" date="2020-10" db="EMBL/GenBank/DDBJ databases">
        <authorList>
            <person name="Kikuchi T."/>
        </authorList>
    </citation>
    <scope>NUCLEOTIDE SEQUENCE</scope>
    <source>
        <strain evidence="1">NKZ352</strain>
    </source>
</reference>
<gene>
    <name evidence="1" type="ORF">CAUJ_LOCUS15572</name>
</gene>
<evidence type="ECO:0000313" key="2">
    <source>
        <dbReference type="Proteomes" id="UP000835052"/>
    </source>
</evidence>
<sequence>MDIVDYLSKERNNDGTRGPLTKRDEQLLETSAALLQYFTEDSVKRWKEAFEMEVEGEPKEDLSDPNPAYDSLREAKTYSEFENAANFKRFTVMQCFIIRERILGRPHPDVRRAIYEYLEVHSCFPTDKPMNQRDISLRCYLLHLYHKYDEPMTREFNTVFRIFVACVLSFEEHVPREQKYHCEILKEAAFFFNIGCKELEKYYIDEQKNKDRFSVKDEVIGFASDLLINLRYYGPHWKRWSEAELDRVGVDIRRFVNICNLLRAPLLQSDYLLTIPWQVDYISLVASLGADFHKKELGFTPLVMKMNGQINNQSLEEWPVVSALVDVGSRIFLPMRNKKLVFEALQEGNKLAEKPIVVGKYIKLKDISARIVEISYSEAALSKILPPELLHYIGI</sequence>
<dbReference type="EMBL" id="CAJGYM010000193">
    <property type="protein sequence ID" value="CAD6199672.1"/>
    <property type="molecule type" value="Genomic_DNA"/>
</dbReference>
<keyword evidence="2" id="KW-1185">Reference proteome</keyword>
<proteinExistence type="predicted"/>
<evidence type="ECO:0000313" key="1">
    <source>
        <dbReference type="EMBL" id="CAD6199672.1"/>
    </source>
</evidence>
<name>A0A8S1HSK8_9PELO</name>
<accession>A0A8S1HSK8</accession>
<dbReference type="Proteomes" id="UP000835052">
    <property type="component" value="Unassembled WGS sequence"/>
</dbReference>
<dbReference type="AlphaFoldDB" id="A0A8S1HSK8"/>
<comment type="caution">
    <text evidence="1">The sequence shown here is derived from an EMBL/GenBank/DDBJ whole genome shotgun (WGS) entry which is preliminary data.</text>
</comment>